<organism evidence="1 2">
    <name type="scientific">Stylonychia lemnae</name>
    <name type="common">Ciliate</name>
    <dbReference type="NCBI Taxonomy" id="5949"/>
    <lineage>
        <taxon>Eukaryota</taxon>
        <taxon>Sar</taxon>
        <taxon>Alveolata</taxon>
        <taxon>Ciliophora</taxon>
        <taxon>Intramacronucleata</taxon>
        <taxon>Spirotrichea</taxon>
        <taxon>Stichotrichia</taxon>
        <taxon>Sporadotrichida</taxon>
        <taxon>Oxytrichidae</taxon>
        <taxon>Stylonychinae</taxon>
        <taxon>Stylonychia</taxon>
    </lineage>
</organism>
<sequence>MLYDLIQLLNIYSSILAWKVEYIPQETNLNIIAIGLPQLWPGLVDITWKNVDDEIDLAFQTDEESLNLQYNLDPENIVYQSFSRDNLVIYYDRNHYNLNDFFRLVEPLVQHLFDSNYSIRFYYATPKFKDISLFELINTYWFIKPKDVTFSGSITSMNEKSFPKLINKFLEWRTDNKTLDHYKQPSLIYRNFRNEYFEENFPPQMFDYLVVMYSDDDLASKEHLEFFNILADRVNNTGVIVGGCDLTSSLFWGIWPYSLPFVRFYSKKFDGNFEYYYEQQEMGTYLQFLKDKSPNYQQFIQYIVDERLQGENLEKYYWKRHCENRDNNTRLLIEWLLYEIVDYDSIVDLYLQEDKYKNLPGYEIHIMGHYKEEMYDQPYFQPIELDTHQRLKIVMVGQPQYSDSRKGTRFLMKEEFMVLGKSSYRSFPVITQWEYETDDTIRSLDRDWFELAKNWAGWLHNSRNPSVELRNLTVPRILFAHSDLMLKEVNDQFPNGFESFEKDRYDIAMSQLGNETWHEDCKNWTLGVQLYDQLAATGKYKMLLIGRELPPSWVGKVDRVDMLPQNEFFDTLARTDILLVPSMSDASPRIITQGLTVDTAIVVNIHIAGGWKYVNEQTGAFIEDPNDIEKVIDDVKRRRKEGILRPRQWFLEFSTYQPQRIQVYIQLMWFKFGFNTDINGFEPEFDRLHCFACTG</sequence>
<evidence type="ECO:0000313" key="2">
    <source>
        <dbReference type="Proteomes" id="UP000039865"/>
    </source>
</evidence>
<dbReference type="Proteomes" id="UP000039865">
    <property type="component" value="Unassembled WGS sequence"/>
</dbReference>
<protein>
    <submittedName>
        <fullName evidence="1">Uncharacterized protein</fullName>
    </submittedName>
</protein>
<dbReference type="OrthoDB" id="422581at2759"/>
<name>A0A077ZYP6_STYLE</name>
<gene>
    <name evidence="1" type="primary">Contig3904.g4167</name>
    <name evidence="1" type="ORF">STYLEM_4000</name>
</gene>
<dbReference type="InParanoid" id="A0A077ZYP6"/>
<evidence type="ECO:0000313" key="1">
    <source>
        <dbReference type="EMBL" id="CDW75015.1"/>
    </source>
</evidence>
<proteinExistence type="predicted"/>
<accession>A0A077ZYP6</accession>
<dbReference type="AlphaFoldDB" id="A0A077ZYP6"/>
<keyword evidence="2" id="KW-1185">Reference proteome</keyword>
<dbReference type="EMBL" id="CCKQ01003876">
    <property type="protein sequence ID" value="CDW75015.1"/>
    <property type="molecule type" value="Genomic_DNA"/>
</dbReference>
<reference evidence="1 2" key="1">
    <citation type="submission" date="2014-06" db="EMBL/GenBank/DDBJ databases">
        <authorList>
            <person name="Swart Estienne"/>
        </authorList>
    </citation>
    <scope>NUCLEOTIDE SEQUENCE [LARGE SCALE GENOMIC DNA]</scope>
    <source>
        <strain evidence="1 2">130c</strain>
    </source>
</reference>